<protein>
    <recommendedName>
        <fullName evidence="3">Phage protein</fullName>
    </recommendedName>
</protein>
<evidence type="ECO:0008006" key="3">
    <source>
        <dbReference type="Google" id="ProtNLM"/>
    </source>
</evidence>
<dbReference type="RefSeq" id="WP_077457555.1">
    <property type="nucleotide sequence ID" value="NZ_MUEO01000009.1"/>
</dbReference>
<reference evidence="1 2" key="1">
    <citation type="journal article" date="2017" name="Genome Announc.">
        <title>Draft Genome Sequences of Salinivibrio proteolyticus, Salinivibrio sharmensis, Salinivibrio siamensis, Salinivibrio costicola subsp. alcaliphilus, Salinivibrio costicola subsp. vallismortis, and 29 New Isolates Belonging to the Genus Salinivibrio.</title>
        <authorList>
            <person name="Lopez-Hermoso C."/>
            <person name="de la Haba R.R."/>
            <person name="Sanchez-Porro C."/>
            <person name="Bayliss S.C."/>
            <person name="Feil E.J."/>
            <person name="Ventosa A."/>
        </authorList>
    </citation>
    <scope>NUCLEOTIDE SEQUENCE [LARGE SCALE GENOMIC DNA]</scope>
    <source>
        <strain evidence="1 2">IC202</strain>
    </source>
</reference>
<evidence type="ECO:0000313" key="2">
    <source>
        <dbReference type="Proteomes" id="UP000188726"/>
    </source>
</evidence>
<dbReference type="EMBL" id="MUEO01000009">
    <property type="protein sequence ID" value="OOE45125.1"/>
    <property type="molecule type" value="Genomic_DNA"/>
</dbReference>
<sequence>MTEKTTNAAVIVTIGGTDFSFTPTVTEFNNYVNEMMPDNKVAPMHRYLMRTVDKSQKDELNKLLNSVSGLTQDVFTTVTKEAKGGITVELKN</sequence>
<dbReference type="Proteomes" id="UP000188726">
    <property type="component" value="Unassembled WGS sequence"/>
</dbReference>
<dbReference type="Pfam" id="PF10963">
    <property type="entry name" value="Phage_TAC_10"/>
    <property type="match status" value="1"/>
</dbReference>
<accession>A0AB36KAC6</accession>
<organism evidence="1 2">
    <name type="scientific">Salinivibrio kushneri</name>
    <dbReference type="NCBI Taxonomy" id="1908198"/>
    <lineage>
        <taxon>Bacteria</taxon>
        <taxon>Pseudomonadati</taxon>
        <taxon>Pseudomonadota</taxon>
        <taxon>Gammaproteobacteria</taxon>
        <taxon>Vibrionales</taxon>
        <taxon>Vibrionaceae</taxon>
        <taxon>Salinivibrio</taxon>
    </lineage>
</organism>
<comment type="caution">
    <text evidence="1">The sequence shown here is derived from an EMBL/GenBank/DDBJ whole genome shotgun (WGS) entry which is preliminary data.</text>
</comment>
<proteinExistence type="predicted"/>
<gene>
    <name evidence="1" type="ORF">BZG09_05320</name>
</gene>
<name>A0AB36KAC6_9GAMM</name>
<dbReference type="AlphaFoldDB" id="A0AB36KAC6"/>
<evidence type="ECO:0000313" key="1">
    <source>
        <dbReference type="EMBL" id="OOE45125.1"/>
    </source>
</evidence>
<dbReference type="InterPro" id="IPR024406">
    <property type="entry name" value="TAC-10"/>
</dbReference>